<accession>A0A699XJA5</accession>
<organism evidence="2">
    <name type="scientific">Tanacetum cinerariifolium</name>
    <name type="common">Dalmatian daisy</name>
    <name type="synonym">Chrysanthemum cinerariifolium</name>
    <dbReference type="NCBI Taxonomy" id="118510"/>
    <lineage>
        <taxon>Eukaryota</taxon>
        <taxon>Viridiplantae</taxon>
        <taxon>Streptophyta</taxon>
        <taxon>Embryophyta</taxon>
        <taxon>Tracheophyta</taxon>
        <taxon>Spermatophyta</taxon>
        <taxon>Magnoliopsida</taxon>
        <taxon>eudicotyledons</taxon>
        <taxon>Gunneridae</taxon>
        <taxon>Pentapetalae</taxon>
        <taxon>asterids</taxon>
        <taxon>campanulids</taxon>
        <taxon>Asterales</taxon>
        <taxon>Asteraceae</taxon>
        <taxon>Asteroideae</taxon>
        <taxon>Anthemideae</taxon>
        <taxon>Anthemidinae</taxon>
        <taxon>Tanacetum</taxon>
    </lineage>
</organism>
<proteinExistence type="predicted"/>
<gene>
    <name evidence="2" type="ORF">Tci_931696</name>
</gene>
<evidence type="ECO:0000256" key="1">
    <source>
        <dbReference type="SAM" id="MobiDB-lite"/>
    </source>
</evidence>
<dbReference type="AlphaFoldDB" id="A0A699XJA5"/>
<protein>
    <submittedName>
        <fullName evidence="2">Uncharacterized protein</fullName>
    </submittedName>
</protein>
<feature type="non-terminal residue" evidence="2">
    <location>
        <position position="1"/>
    </location>
</feature>
<sequence>PTSRYEAGDSFTDSPRSTGGHRANYGFIDIIDADIRRKRAEAVGYGIRDVWVDPT</sequence>
<comment type="caution">
    <text evidence="2">The sequence shown here is derived from an EMBL/GenBank/DDBJ whole genome shotgun (WGS) entry which is preliminary data.</text>
</comment>
<feature type="region of interest" description="Disordered" evidence="1">
    <location>
        <begin position="1"/>
        <end position="23"/>
    </location>
</feature>
<name>A0A699XJA5_TANCI</name>
<reference evidence="2" key="1">
    <citation type="journal article" date="2019" name="Sci. Rep.">
        <title>Draft genome of Tanacetum cinerariifolium, the natural source of mosquito coil.</title>
        <authorList>
            <person name="Yamashiro T."/>
            <person name="Shiraishi A."/>
            <person name="Satake H."/>
            <person name="Nakayama K."/>
        </authorList>
    </citation>
    <scope>NUCLEOTIDE SEQUENCE</scope>
</reference>
<evidence type="ECO:0000313" key="2">
    <source>
        <dbReference type="EMBL" id="GFD59727.1"/>
    </source>
</evidence>
<dbReference type="EMBL" id="BKCJ011868506">
    <property type="protein sequence ID" value="GFD59727.1"/>
    <property type="molecule type" value="Genomic_DNA"/>
</dbReference>